<dbReference type="InterPro" id="IPR052531">
    <property type="entry name" value="CarD-like_regulator"/>
</dbReference>
<dbReference type="HOGENOM" id="CLU_048259_1_1_7"/>
<dbReference type="PANTHER" id="PTHR38447:SF1">
    <property type="entry name" value="RNA POLYMERASE-BINDING TRANSCRIPTION FACTOR CARD"/>
    <property type="match status" value="1"/>
</dbReference>
<dbReference type="EMBL" id="CR522870">
    <property type="protein sequence ID" value="CAG37460.1"/>
    <property type="molecule type" value="Genomic_DNA"/>
</dbReference>
<sequence length="165" mass="18253">MIGRVSVFVAGDMAVYPAHGVGVIKSVETQTVAGTDQSFYVMEIMGNNMTIMIPTASSEKVGLRAIVSEEQVSEVVTILEDRDVELGSQTWNRRYRDYMEKIKTGSVHEVAAVLRDLFLLSVDKDLSYGERKMLDTAKGLLVKELSLAKKIEEVAMSDQIDAIFS</sequence>
<dbReference type="InterPro" id="IPR003711">
    <property type="entry name" value="CarD-like/TRCF_RID"/>
</dbReference>
<keyword evidence="3" id="KW-1185">Reference proteome</keyword>
<dbReference type="InterPro" id="IPR042215">
    <property type="entry name" value="CarD-like_C"/>
</dbReference>
<evidence type="ECO:0000313" key="2">
    <source>
        <dbReference type="EMBL" id="CAG37460.1"/>
    </source>
</evidence>
<accession>Q6AJM0</accession>
<gene>
    <name evidence="2" type="ordered locus">DP2731</name>
</gene>
<reference evidence="3" key="1">
    <citation type="journal article" date="2004" name="Environ. Microbiol.">
        <title>The genome of Desulfotalea psychrophila, a sulfate-reducing bacterium from permanently cold Arctic sediments.</title>
        <authorList>
            <person name="Rabus R."/>
            <person name="Ruepp A."/>
            <person name="Frickey T."/>
            <person name="Rattei T."/>
            <person name="Fartmann B."/>
            <person name="Stark M."/>
            <person name="Bauer M."/>
            <person name="Zibat A."/>
            <person name="Lombardot T."/>
            <person name="Becker I."/>
            <person name="Amann J."/>
            <person name="Gellner K."/>
            <person name="Teeling H."/>
            <person name="Leuschner W.D."/>
            <person name="Gloeckner F.-O."/>
            <person name="Lupas A.N."/>
            <person name="Amann R."/>
            <person name="Klenk H.-P."/>
        </authorList>
    </citation>
    <scope>NUCLEOTIDE SEQUENCE [LARGE SCALE GENOMIC DNA]</scope>
    <source>
        <strain evidence="3">DSM 12343 / LSv54</strain>
    </source>
</reference>
<protein>
    <submittedName>
        <fullName evidence="2">Related to transcription factor</fullName>
    </submittedName>
</protein>
<organism evidence="2 3">
    <name type="scientific">Desulfotalea psychrophila (strain LSv54 / DSM 12343)</name>
    <dbReference type="NCBI Taxonomy" id="177439"/>
    <lineage>
        <taxon>Bacteria</taxon>
        <taxon>Pseudomonadati</taxon>
        <taxon>Thermodesulfobacteriota</taxon>
        <taxon>Desulfobulbia</taxon>
        <taxon>Desulfobulbales</taxon>
        <taxon>Desulfocapsaceae</taxon>
        <taxon>Desulfotalea</taxon>
    </lineage>
</organism>
<dbReference type="InterPro" id="IPR036101">
    <property type="entry name" value="CarD-like/TRCF_RID_sf"/>
</dbReference>
<dbReference type="InterPro" id="IPR048792">
    <property type="entry name" value="CarD_C"/>
</dbReference>
<dbReference type="Gene3D" id="2.40.10.170">
    <property type="match status" value="1"/>
</dbReference>
<dbReference type="Pfam" id="PF21095">
    <property type="entry name" value="CarD_C"/>
    <property type="match status" value="1"/>
</dbReference>
<evidence type="ECO:0000259" key="1">
    <source>
        <dbReference type="SMART" id="SM01058"/>
    </source>
</evidence>
<dbReference type="SUPFAM" id="SSF141259">
    <property type="entry name" value="CarD-like"/>
    <property type="match status" value="1"/>
</dbReference>
<proteinExistence type="predicted"/>
<dbReference type="GO" id="GO:0009303">
    <property type="term" value="P:rRNA transcription"/>
    <property type="evidence" value="ECO:0007669"/>
    <property type="project" value="TreeGrafter"/>
</dbReference>
<dbReference type="STRING" id="177439.DP2731"/>
<feature type="domain" description="CarD-like/TRCF RNAP-interacting" evidence="1">
    <location>
        <begin position="7"/>
        <end position="118"/>
    </location>
</feature>
<dbReference type="KEGG" id="dps:DP2731"/>
<dbReference type="AlphaFoldDB" id="Q6AJM0"/>
<name>Q6AJM0_DESPS</name>
<dbReference type="SMART" id="SM01058">
    <property type="entry name" value="CarD_TRCF"/>
    <property type="match status" value="1"/>
</dbReference>
<evidence type="ECO:0000313" key="3">
    <source>
        <dbReference type="Proteomes" id="UP000000602"/>
    </source>
</evidence>
<dbReference type="Proteomes" id="UP000000602">
    <property type="component" value="Chromosome"/>
</dbReference>
<dbReference type="eggNOG" id="COG1329">
    <property type="taxonomic scope" value="Bacteria"/>
</dbReference>
<dbReference type="Gene3D" id="1.20.58.1290">
    <property type="entry name" value="CarD-like, C-terminal domain"/>
    <property type="match status" value="1"/>
</dbReference>
<dbReference type="PANTHER" id="PTHR38447">
    <property type="entry name" value="TRANSCRIPTION FACTOR YDEB-RELATED"/>
    <property type="match status" value="1"/>
</dbReference>
<dbReference type="Pfam" id="PF02559">
    <property type="entry name" value="CarD_TRCF_RID"/>
    <property type="match status" value="1"/>
</dbReference>